<dbReference type="GO" id="GO:0016740">
    <property type="term" value="F:transferase activity"/>
    <property type="evidence" value="ECO:0007669"/>
    <property type="project" value="UniProtKB-KW"/>
</dbReference>
<evidence type="ECO:0000256" key="4">
    <source>
        <dbReference type="ARBA" id="ARBA00023239"/>
    </source>
</evidence>
<comment type="cofactor">
    <cofactor evidence="1">
        <name>pyridoxal 5'-phosphate</name>
        <dbReference type="ChEBI" id="CHEBI:597326"/>
    </cofactor>
</comment>
<name>A0A4P9XN13_9FUNG</name>
<dbReference type="GO" id="GO:0005829">
    <property type="term" value="C:cytosol"/>
    <property type="evidence" value="ECO:0007669"/>
    <property type="project" value="TreeGrafter"/>
</dbReference>
<evidence type="ECO:0000259" key="6">
    <source>
        <dbReference type="Pfam" id="PF01212"/>
    </source>
</evidence>
<evidence type="ECO:0000313" key="8">
    <source>
        <dbReference type="Proteomes" id="UP000271241"/>
    </source>
</evidence>
<dbReference type="PANTHER" id="PTHR48097">
    <property type="entry name" value="L-THREONINE ALDOLASE-RELATED"/>
    <property type="match status" value="1"/>
</dbReference>
<dbReference type="EMBL" id="KZ992734">
    <property type="protein sequence ID" value="RKP07337.1"/>
    <property type="molecule type" value="Genomic_DNA"/>
</dbReference>
<evidence type="ECO:0000256" key="1">
    <source>
        <dbReference type="ARBA" id="ARBA00001933"/>
    </source>
</evidence>
<accession>A0A4P9XN13</accession>
<keyword evidence="3" id="KW-0663">Pyridoxal phosphate</keyword>
<dbReference type="PIRSF" id="PIRSF017617">
    <property type="entry name" value="Thr_aldolase"/>
    <property type="match status" value="1"/>
</dbReference>
<dbReference type="SUPFAM" id="SSF53383">
    <property type="entry name" value="PLP-dependent transferases"/>
    <property type="match status" value="1"/>
</dbReference>
<dbReference type="GO" id="GO:0006567">
    <property type="term" value="P:L-threonine catabolic process"/>
    <property type="evidence" value="ECO:0007669"/>
    <property type="project" value="TreeGrafter"/>
</dbReference>
<dbReference type="GO" id="GO:0006545">
    <property type="term" value="P:glycine biosynthetic process"/>
    <property type="evidence" value="ECO:0007669"/>
    <property type="project" value="TreeGrafter"/>
</dbReference>
<dbReference type="Gene3D" id="3.90.1150.10">
    <property type="entry name" value="Aspartate Aminotransferase, domain 1"/>
    <property type="match status" value="1"/>
</dbReference>
<sequence length="373" mass="40281">MFSPKLIRSLRVASYALQAGCRQRRSFTVDLRSDTVTKPTAAMLRAAYECSVGDDVFGEDSTVNELEQRVAALAGHEAALFCASGTMANQIGLRVHLTQPPHSVLCDARAHIHRYECGGIAYHSQAATSALEPANGRHLTVKDVERGLVEDDQHNAPTRVISLENTLNGTILPYDEIGRIHALARNKGIAMHLDGARLWNASVATGVSLEQYGALFDSMSLCLSKGMGCPVGSVLVGSESFIHRARWLRKLFGGGWRQAGVLASMGLVALEDYAVRMAHDHARAAQLAQTCTQFGFHLALPVDTNMVFLDTTPLSVDASLLAEALAREDVLVMPLDRSTLRMVLHHQVLANVLCTNAWATLDGAHGSTAAYSL</sequence>
<organism evidence="7 8">
    <name type="scientific">Thamnocephalis sphaerospora</name>
    <dbReference type="NCBI Taxonomy" id="78915"/>
    <lineage>
        <taxon>Eukaryota</taxon>
        <taxon>Fungi</taxon>
        <taxon>Fungi incertae sedis</taxon>
        <taxon>Zoopagomycota</taxon>
        <taxon>Zoopagomycotina</taxon>
        <taxon>Zoopagomycetes</taxon>
        <taxon>Zoopagales</taxon>
        <taxon>Sigmoideomycetaceae</taxon>
        <taxon>Thamnocephalis</taxon>
    </lineage>
</organism>
<evidence type="ECO:0000256" key="2">
    <source>
        <dbReference type="ARBA" id="ARBA00006966"/>
    </source>
</evidence>
<dbReference type="InterPro" id="IPR023603">
    <property type="entry name" value="Low_specificity_L-TA-like"/>
</dbReference>
<dbReference type="InterPro" id="IPR015422">
    <property type="entry name" value="PyrdxlP-dep_Trfase_small"/>
</dbReference>
<feature type="domain" description="Aromatic amino acid beta-eliminating lyase/threonine aldolase" evidence="6">
    <location>
        <begin position="30"/>
        <end position="310"/>
    </location>
</feature>
<dbReference type="InterPro" id="IPR015421">
    <property type="entry name" value="PyrdxlP-dep_Trfase_major"/>
</dbReference>
<keyword evidence="7" id="KW-0808">Transferase</keyword>
<dbReference type="NCBIfam" id="NF041359">
    <property type="entry name" value="GntG_guanitoxin"/>
    <property type="match status" value="1"/>
</dbReference>
<proteinExistence type="inferred from homology"/>
<evidence type="ECO:0000256" key="5">
    <source>
        <dbReference type="PIRSR" id="PIRSR017617-1"/>
    </source>
</evidence>
<comment type="similarity">
    <text evidence="2">Belongs to the threonine aldolase family.</text>
</comment>
<dbReference type="OrthoDB" id="10261951at2759"/>
<keyword evidence="4" id="KW-0456">Lyase</keyword>
<feature type="modified residue" description="N6-(pyridoxal phosphate)lysine" evidence="5">
    <location>
        <position position="225"/>
    </location>
</feature>
<dbReference type="InterPro" id="IPR015424">
    <property type="entry name" value="PyrdxlP-dep_Trfase"/>
</dbReference>
<evidence type="ECO:0000256" key="3">
    <source>
        <dbReference type="ARBA" id="ARBA00022898"/>
    </source>
</evidence>
<dbReference type="AlphaFoldDB" id="A0A4P9XN13"/>
<dbReference type="InterPro" id="IPR001597">
    <property type="entry name" value="ArAA_b-elim_lyase/Thr_aldolase"/>
</dbReference>
<dbReference type="PANTHER" id="PTHR48097:SF9">
    <property type="entry name" value="L-THREONINE ALDOLASE"/>
    <property type="match status" value="1"/>
</dbReference>
<dbReference type="GO" id="GO:0008732">
    <property type="term" value="F:L-allo-threonine aldolase activity"/>
    <property type="evidence" value="ECO:0007669"/>
    <property type="project" value="TreeGrafter"/>
</dbReference>
<keyword evidence="8" id="KW-1185">Reference proteome</keyword>
<evidence type="ECO:0000313" key="7">
    <source>
        <dbReference type="EMBL" id="RKP07337.1"/>
    </source>
</evidence>
<gene>
    <name evidence="7" type="ORF">THASP1DRAFT_34929</name>
</gene>
<protein>
    <submittedName>
        <fullName evidence="7">Pyridoxal phosphate-dependent transferase</fullName>
    </submittedName>
</protein>
<dbReference type="Proteomes" id="UP000271241">
    <property type="component" value="Unassembled WGS sequence"/>
</dbReference>
<dbReference type="Pfam" id="PF01212">
    <property type="entry name" value="Beta_elim_lyase"/>
    <property type="match status" value="1"/>
</dbReference>
<reference evidence="8" key="1">
    <citation type="journal article" date="2018" name="Nat. Microbiol.">
        <title>Leveraging single-cell genomics to expand the fungal tree of life.</title>
        <authorList>
            <person name="Ahrendt S.R."/>
            <person name="Quandt C.A."/>
            <person name="Ciobanu D."/>
            <person name="Clum A."/>
            <person name="Salamov A."/>
            <person name="Andreopoulos B."/>
            <person name="Cheng J.F."/>
            <person name="Woyke T."/>
            <person name="Pelin A."/>
            <person name="Henrissat B."/>
            <person name="Reynolds N.K."/>
            <person name="Benny G.L."/>
            <person name="Smith M.E."/>
            <person name="James T.Y."/>
            <person name="Grigoriev I.V."/>
        </authorList>
    </citation>
    <scope>NUCLEOTIDE SEQUENCE [LARGE SCALE GENOMIC DNA]</scope>
    <source>
        <strain evidence="8">RSA 1356</strain>
    </source>
</reference>
<dbReference type="STRING" id="78915.A0A4P9XN13"/>
<dbReference type="FunFam" id="3.40.640.10:FF:000030">
    <property type="entry name" value="Low-specificity L-threonine aldolase"/>
    <property type="match status" value="1"/>
</dbReference>
<dbReference type="Gene3D" id="3.40.640.10">
    <property type="entry name" value="Type I PLP-dependent aspartate aminotransferase-like (Major domain)"/>
    <property type="match status" value="1"/>
</dbReference>
<dbReference type="CDD" id="cd06502">
    <property type="entry name" value="TA_like"/>
    <property type="match status" value="1"/>
</dbReference>